<comment type="caution">
    <text evidence="2">The sequence shown here is derived from an EMBL/GenBank/DDBJ whole genome shotgun (WGS) entry which is preliminary data.</text>
</comment>
<proteinExistence type="predicted"/>
<keyword evidence="1" id="KW-1133">Transmembrane helix</keyword>
<evidence type="ECO:0000256" key="1">
    <source>
        <dbReference type="SAM" id="Phobius"/>
    </source>
</evidence>
<keyword evidence="1" id="KW-0472">Membrane</keyword>
<dbReference type="AlphaFoldDB" id="A7VN95"/>
<keyword evidence="1" id="KW-0812">Transmembrane</keyword>
<dbReference type="Proteomes" id="UP000003490">
    <property type="component" value="Unassembled WGS sequence"/>
</dbReference>
<name>A7VN95_9FIRM</name>
<organism evidence="2 3">
    <name type="scientific">[Clostridium] leptum DSM 753</name>
    <dbReference type="NCBI Taxonomy" id="428125"/>
    <lineage>
        <taxon>Bacteria</taxon>
        <taxon>Bacillati</taxon>
        <taxon>Bacillota</taxon>
        <taxon>Clostridia</taxon>
        <taxon>Eubacteriales</taxon>
        <taxon>Oscillospiraceae</taxon>
        <taxon>Oscillospiraceae incertae sedis</taxon>
    </lineage>
</organism>
<accession>A7VN95</accession>
<protein>
    <submittedName>
        <fullName evidence="2">Uncharacterized protein</fullName>
    </submittedName>
</protein>
<evidence type="ECO:0000313" key="2">
    <source>
        <dbReference type="EMBL" id="EDO63165.1"/>
    </source>
</evidence>
<gene>
    <name evidence="2" type="ORF">CLOLEP_00019</name>
</gene>
<feature type="transmembrane region" description="Helical" evidence="1">
    <location>
        <begin position="20"/>
        <end position="45"/>
    </location>
</feature>
<reference evidence="2 3" key="2">
    <citation type="submission" date="2007-08" db="EMBL/GenBank/DDBJ databases">
        <authorList>
            <person name="Fulton L."/>
            <person name="Clifton S."/>
            <person name="Fulton B."/>
            <person name="Xu J."/>
            <person name="Minx P."/>
            <person name="Pepin K.H."/>
            <person name="Johnson M."/>
            <person name="Thiruvilangam P."/>
            <person name="Bhonagiri V."/>
            <person name="Nash W.E."/>
            <person name="Wang C."/>
            <person name="Mardis E.R."/>
            <person name="Wilson R.K."/>
        </authorList>
    </citation>
    <scope>NUCLEOTIDE SEQUENCE [LARGE SCALE GENOMIC DNA]</scope>
    <source>
        <strain evidence="2 3">DSM 753</strain>
    </source>
</reference>
<sequence length="51" mass="5373">MPAGGHICFSSLSPSLSYPGAAPCLFSFLFSIAHLAAFFTVLPAFSVPFYS</sequence>
<reference evidence="2 3" key="1">
    <citation type="submission" date="2007-08" db="EMBL/GenBank/DDBJ databases">
        <title>Draft genome sequence of Clostridium leptum (DSM 753).</title>
        <authorList>
            <person name="Sudarsanam P."/>
            <person name="Ley R."/>
            <person name="Guruge J."/>
            <person name="Turnbaugh P.J."/>
            <person name="Mahowald M."/>
            <person name="Liep D."/>
            <person name="Gordon J."/>
        </authorList>
    </citation>
    <scope>NUCLEOTIDE SEQUENCE [LARGE SCALE GENOMIC DNA]</scope>
    <source>
        <strain evidence="2 3">DSM 753</strain>
    </source>
</reference>
<dbReference type="HOGENOM" id="CLU_3097399_0_0_9"/>
<evidence type="ECO:0000313" key="3">
    <source>
        <dbReference type="Proteomes" id="UP000003490"/>
    </source>
</evidence>
<dbReference type="EMBL" id="ABCB02000004">
    <property type="protein sequence ID" value="EDO63165.1"/>
    <property type="molecule type" value="Genomic_DNA"/>
</dbReference>